<evidence type="ECO:0000313" key="11">
    <source>
        <dbReference type="EMBL" id="CAB9528358.1"/>
    </source>
</evidence>
<evidence type="ECO:0000313" key="12">
    <source>
        <dbReference type="Proteomes" id="UP001153069"/>
    </source>
</evidence>
<feature type="transmembrane region" description="Helical" evidence="9">
    <location>
        <begin position="344"/>
        <end position="377"/>
    </location>
</feature>
<evidence type="ECO:0000256" key="7">
    <source>
        <dbReference type="ARBA" id="ARBA00023136"/>
    </source>
</evidence>
<feature type="transmembrane region" description="Helical" evidence="9">
    <location>
        <begin position="172"/>
        <end position="192"/>
    </location>
</feature>
<dbReference type="GO" id="GO:0005886">
    <property type="term" value="C:plasma membrane"/>
    <property type="evidence" value="ECO:0007669"/>
    <property type="project" value="UniProtKB-SubCell"/>
</dbReference>
<keyword evidence="4 9" id="KW-0812">Transmembrane</keyword>
<feature type="signal peptide" evidence="10">
    <location>
        <begin position="1"/>
        <end position="22"/>
    </location>
</feature>
<keyword evidence="3" id="KW-1003">Cell membrane</keyword>
<organism evidence="11 12">
    <name type="scientific">Seminavis robusta</name>
    <dbReference type="NCBI Taxonomy" id="568900"/>
    <lineage>
        <taxon>Eukaryota</taxon>
        <taxon>Sar</taxon>
        <taxon>Stramenopiles</taxon>
        <taxon>Ochrophyta</taxon>
        <taxon>Bacillariophyta</taxon>
        <taxon>Bacillariophyceae</taxon>
        <taxon>Bacillariophycidae</taxon>
        <taxon>Naviculales</taxon>
        <taxon>Naviculaceae</taxon>
        <taxon>Seminavis</taxon>
    </lineage>
</organism>
<dbReference type="Pfam" id="PF25539">
    <property type="entry name" value="Bestrophin_2"/>
    <property type="match status" value="1"/>
</dbReference>
<dbReference type="PANTHER" id="PTHR33281">
    <property type="entry name" value="UPF0187 PROTEIN YNEE"/>
    <property type="match status" value="1"/>
</dbReference>
<comment type="subcellular location">
    <subcellularLocation>
        <location evidence="1">Cell membrane</location>
        <topology evidence="1">Multi-pass membrane protein</topology>
    </subcellularLocation>
</comment>
<feature type="region of interest" description="Disordered" evidence="8">
    <location>
        <begin position="423"/>
        <end position="444"/>
    </location>
</feature>
<evidence type="ECO:0000256" key="2">
    <source>
        <dbReference type="ARBA" id="ARBA00022448"/>
    </source>
</evidence>
<keyword evidence="2" id="KW-0813">Transport</keyword>
<protein>
    <submittedName>
        <fullName evidence="11">UPF0187 protein</fullName>
    </submittedName>
</protein>
<keyword evidence="12" id="KW-1185">Reference proteome</keyword>
<sequence>MKAETPTTAIAVLFLLFQCTHAFLEGDPSSLQNRPPQRRGYHPNTIRPATVLSHNDPLKPRNGASVQNNVGKVSPDSIDSFANDMTTVLKKLRHSNDDPEVPALLRQQQLSVTNPWTLDDWIQHSTRWRFLHYAQSLPTSRLLRRVAPQFAVFIVWTIFAVFISPRGVIHQAVVPLTPLSLVSTFVGALLTMRSNTGLSRLSEGREAWGRVVFRTRDLSQLIATKIYPKDPQLAILMARHVSVFGWVLKAHLRGTEKDVADIVRTMLPPVDAEYILRQRKLPTGILLKLRQACQHLASQGKLTMAEEMALDRSVEELDHALMTTQRITASPIPPLYTSHTSRLLMFYLGFLPLALHGSSLTGFVTFIVSAVVGYTMLGLDEISHLLELPFRLMPLLQLSKFSMQDVGDSLVCPPAPLGESLSQLADTPTKIEKGSQDHPPPGYW</sequence>
<comment type="caution">
    <text evidence="11">The sequence shown here is derived from an EMBL/GenBank/DDBJ whole genome shotgun (WGS) entry which is preliminary data.</text>
</comment>
<dbReference type="OrthoDB" id="1368at2759"/>
<keyword evidence="6" id="KW-0406">Ion transport</keyword>
<dbReference type="EMBL" id="CAICTM010002205">
    <property type="protein sequence ID" value="CAB9528358.1"/>
    <property type="molecule type" value="Genomic_DNA"/>
</dbReference>
<feature type="chain" id="PRO_5040218654" evidence="10">
    <location>
        <begin position="23"/>
        <end position="444"/>
    </location>
</feature>
<dbReference type="Proteomes" id="UP001153069">
    <property type="component" value="Unassembled WGS sequence"/>
</dbReference>
<evidence type="ECO:0000256" key="8">
    <source>
        <dbReference type="SAM" id="MobiDB-lite"/>
    </source>
</evidence>
<keyword evidence="7 9" id="KW-0472">Membrane</keyword>
<evidence type="ECO:0000256" key="3">
    <source>
        <dbReference type="ARBA" id="ARBA00022475"/>
    </source>
</evidence>
<dbReference type="GO" id="GO:0005254">
    <property type="term" value="F:chloride channel activity"/>
    <property type="evidence" value="ECO:0007669"/>
    <property type="project" value="InterPro"/>
</dbReference>
<feature type="transmembrane region" description="Helical" evidence="9">
    <location>
        <begin position="146"/>
        <end position="165"/>
    </location>
</feature>
<gene>
    <name evidence="11" type="ORF">SEMRO_2207_G319060.1</name>
</gene>
<dbReference type="AlphaFoldDB" id="A0A9N8HZ93"/>
<accession>A0A9N8HZ93</accession>
<keyword evidence="10" id="KW-0732">Signal</keyword>
<evidence type="ECO:0000256" key="6">
    <source>
        <dbReference type="ARBA" id="ARBA00023065"/>
    </source>
</evidence>
<reference evidence="11" key="1">
    <citation type="submission" date="2020-06" db="EMBL/GenBank/DDBJ databases">
        <authorList>
            <consortium name="Plant Systems Biology data submission"/>
        </authorList>
    </citation>
    <scope>NUCLEOTIDE SEQUENCE</scope>
    <source>
        <strain evidence="11">D6</strain>
    </source>
</reference>
<keyword evidence="5 9" id="KW-1133">Transmembrane helix</keyword>
<evidence type="ECO:0000256" key="1">
    <source>
        <dbReference type="ARBA" id="ARBA00004651"/>
    </source>
</evidence>
<proteinExistence type="predicted"/>
<name>A0A9N8HZ93_9STRA</name>
<feature type="region of interest" description="Disordered" evidence="8">
    <location>
        <begin position="26"/>
        <end position="70"/>
    </location>
</feature>
<evidence type="ECO:0000256" key="4">
    <source>
        <dbReference type="ARBA" id="ARBA00022692"/>
    </source>
</evidence>
<evidence type="ECO:0000256" key="10">
    <source>
        <dbReference type="SAM" id="SignalP"/>
    </source>
</evidence>
<evidence type="ECO:0000256" key="9">
    <source>
        <dbReference type="SAM" id="Phobius"/>
    </source>
</evidence>
<dbReference type="PANTHER" id="PTHR33281:SF19">
    <property type="entry name" value="VOLTAGE-DEPENDENT ANION CHANNEL-FORMING PROTEIN YNEE"/>
    <property type="match status" value="1"/>
</dbReference>
<evidence type="ECO:0000256" key="5">
    <source>
        <dbReference type="ARBA" id="ARBA00022989"/>
    </source>
</evidence>
<dbReference type="InterPro" id="IPR044669">
    <property type="entry name" value="YneE/VCCN1/2-like"/>
</dbReference>